<evidence type="ECO:0000313" key="2">
    <source>
        <dbReference type="Proteomes" id="UP000006643"/>
    </source>
</evidence>
<dbReference type="InParanoid" id="D0NV96"/>
<dbReference type="AlphaFoldDB" id="D0NV96"/>
<dbReference type="VEuPathDB" id="FungiDB:PITG_17209"/>
<accession>D0NV96</accession>
<evidence type="ECO:0000313" key="1">
    <source>
        <dbReference type="EMBL" id="EEY66568.1"/>
    </source>
</evidence>
<reference evidence="2" key="1">
    <citation type="journal article" date="2009" name="Nature">
        <title>Genome sequence and analysis of the Irish potato famine pathogen Phytophthora infestans.</title>
        <authorList>
            <consortium name="The Broad Institute Genome Sequencing Platform"/>
            <person name="Haas B.J."/>
            <person name="Kamoun S."/>
            <person name="Zody M.C."/>
            <person name="Jiang R.H."/>
            <person name="Handsaker R.E."/>
            <person name="Cano L.M."/>
            <person name="Grabherr M."/>
            <person name="Kodira C.D."/>
            <person name="Raffaele S."/>
            <person name="Torto-Alalibo T."/>
            <person name="Bozkurt T.O."/>
            <person name="Ah-Fong A.M."/>
            <person name="Alvarado L."/>
            <person name="Anderson V.L."/>
            <person name="Armstrong M.R."/>
            <person name="Avrova A."/>
            <person name="Baxter L."/>
            <person name="Beynon J."/>
            <person name="Boevink P.C."/>
            <person name="Bollmann S.R."/>
            <person name="Bos J.I."/>
            <person name="Bulone V."/>
            <person name="Cai G."/>
            <person name="Cakir C."/>
            <person name="Carrington J.C."/>
            <person name="Chawner M."/>
            <person name="Conti L."/>
            <person name="Costanzo S."/>
            <person name="Ewan R."/>
            <person name="Fahlgren N."/>
            <person name="Fischbach M.A."/>
            <person name="Fugelstad J."/>
            <person name="Gilroy E.M."/>
            <person name="Gnerre S."/>
            <person name="Green P.J."/>
            <person name="Grenville-Briggs L.J."/>
            <person name="Griffith J."/>
            <person name="Grunwald N.J."/>
            <person name="Horn K."/>
            <person name="Horner N.R."/>
            <person name="Hu C.H."/>
            <person name="Huitema E."/>
            <person name="Jeong D.H."/>
            <person name="Jones A.M."/>
            <person name="Jones J.D."/>
            <person name="Jones R.W."/>
            <person name="Karlsson E.K."/>
            <person name="Kunjeti S.G."/>
            <person name="Lamour K."/>
            <person name="Liu Z."/>
            <person name="Ma L."/>
            <person name="Maclean D."/>
            <person name="Chibucos M.C."/>
            <person name="McDonald H."/>
            <person name="McWalters J."/>
            <person name="Meijer H.J."/>
            <person name="Morgan W."/>
            <person name="Morris P.F."/>
            <person name="Munro C.A."/>
            <person name="O'Neill K."/>
            <person name="Ospina-Giraldo M."/>
            <person name="Pinzon A."/>
            <person name="Pritchard L."/>
            <person name="Ramsahoye B."/>
            <person name="Ren Q."/>
            <person name="Restrepo S."/>
            <person name="Roy S."/>
            <person name="Sadanandom A."/>
            <person name="Savidor A."/>
            <person name="Schornack S."/>
            <person name="Schwartz D.C."/>
            <person name="Schumann U.D."/>
            <person name="Schwessinger B."/>
            <person name="Seyer L."/>
            <person name="Sharpe T."/>
            <person name="Silvar C."/>
            <person name="Song J."/>
            <person name="Studholme D.J."/>
            <person name="Sykes S."/>
            <person name="Thines M."/>
            <person name="van de Vondervoort P.J."/>
            <person name="Phuntumart V."/>
            <person name="Wawra S."/>
            <person name="Weide R."/>
            <person name="Win J."/>
            <person name="Young C."/>
            <person name="Zhou S."/>
            <person name="Fry W."/>
            <person name="Meyers B.C."/>
            <person name="van West P."/>
            <person name="Ristaino J."/>
            <person name="Govers F."/>
            <person name="Birch P.R."/>
            <person name="Whisson S.C."/>
            <person name="Judelson H.S."/>
            <person name="Nusbaum C."/>
        </authorList>
    </citation>
    <scope>NUCLEOTIDE SEQUENCE [LARGE SCALE GENOMIC DNA]</scope>
    <source>
        <strain evidence="2">T30-4</strain>
    </source>
</reference>
<dbReference type="Proteomes" id="UP000006643">
    <property type="component" value="Unassembled WGS sequence"/>
</dbReference>
<dbReference type="OrthoDB" id="90382at2759"/>
<dbReference type="HOGENOM" id="CLU_2269090_0_0_1"/>
<dbReference type="RefSeq" id="XP_002897087.1">
    <property type="nucleotide sequence ID" value="XM_002897041.1"/>
</dbReference>
<dbReference type="KEGG" id="pif:PITG_17209"/>
<dbReference type="GeneID" id="9468689"/>
<dbReference type="EMBL" id="DS028167">
    <property type="protein sequence ID" value="EEY66568.1"/>
    <property type="molecule type" value="Genomic_DNA"/>
</dbReference>
<keyword evidence="2" id="KW-1185">Reference proteome</keyword>
<gene>
    <name evidence="1" type="ORF">PITG_17209</name>
</gene>
<sequence length="103" mass="11320">MSAIDADGVCVNVLAAPVPDSTKSRQAWNQWLVATRGTTVTPMIYEYGMAIASAKDRDKFMKACILPEETNRAGAAAESSVRDVVADLRQKWDPTYQLRPDTD</sequence>
<protein>
    <submittedName>
        <fullName evidence="1">Uncharacterized protein</fullName>
    </submittedName>
</protein>
<name>D0NV96_PHYIT</name>
<dbReference type="OMA" id="KFMKACI"/>
<proteinExistence type="predicted"/>
<organism evidence="1 2">
    <name type="scientific">Phytophthora infestans (strain T30-4)</name>
    <name type="common">Potato late blight agent</name>
    <dbReference type="NCBI Taxonomy" id="403677"/>
    <lineage>
        <taxon>Eukaryota</taxon>
        <taxon>Sar</taxon>
        <taxon>Stramenopiles</taxon>
        <taxon>Oomycota</taxon>
        <taxon>Peronosporomycetes</taxon>
        <taxon>Peronosporales</taxon>
        <taxon>Peronosporaceae</taxon>
        <taxon>Phytophthora</taxon>
    </lineage>
</organism>